<dbReference type="GO" id="GO:0052654">
    <property type="term" value="F:L-leucine-2-oxoglutarate transaminase activity"/>
    <property type="evidence" value="ECO:0007669"/>
    <property type="project" value="RHEA"/>
</dbReference>
<dbReference type="EMBL" id="LAQT01000009">
    <property type="protein sequence ID" value="KPC52725.1"/>
    <property type="molecule type" value="Genomic_DNA"/>
</dbReference>
<evidence type="ECO:0000256" key="9">
    <source>
        <dbReference type="ARBA" id="ARBA00022679"/>
    </source>
</evidence>
<dbReference type="OrthoDB" id="21319at2"/>
<dbReference type="GO" id="GO:0052655">
    <property type="term" value="F:L-valine-2-oxoglutarate transaminase activity"/>
    <property type="evidence" value="ECO:0007669"/>
    <property type="project" value="RHEA"/>
</dbReference>
<dbReference type="RefSeq" id="WP_053938195.1">
    <property type="nucleotide sequence ID" value="NZ_LAQT01000009.1"/>
</dbReference>
<dbReference type="GO" id="GO:0009099">
    <property type="term" value="P:L-valine biosynthetic process"/>
    <property type="evidence" value="ECO:0007669"/>
    <property type="project" value="UniProtKB-UniPathway"/>
</dbReference>
<sequence length="302" mass="33922">MSGNVIPFDRRSGEVWLDGEFVEWQSARIHVLTHGLHYGSTVYEGERVYGGQVFKLGAHTDRLFASAETMDIKLPYPKAELENATRQLLERNQIVDGYVRPVAWRGSEMMATSARNNRIHVAIACWQWPSYFDPAARMAGITLQTAEWRRPPPSSSPFQAKASGHYMIATLSKHKAENAGFHDALMLDWRGYVAEATSANIFFARENRLYTPRPDCFLNGITRQTVIALAQEMGMEVIERHILPEEMGEFDECFLTGTAAEVTPVSRIDHYQFKPGRVCEALVAAYFALVQPAAAQGERHAG</sequence>
<dbReference type="EC" id="2.6.1.42" evidence="17"/>
<keyword evidence="9 17" id="KW-0808">Transferase</keyword>
<evidence type="ECO:0000256" key="5">
    <source>
        <dbReference type="ARBA" id="ARBA00005072"/>
    </source>
</evidence>
<evidence type="ECO:0000313" key="19">
    <source>
        <dbReference type="Proteomes" id="UP000037939"/>
    </source>
</evidence>
<evidence type="ECO:0000256" key="13">
    <source>
        <dbReference type="ARBA" id="ARBA00048798"/>
    </source>
</evidence>
<dbReference type="InterPro" id="IPR001544">
    <property type="entry name" value="Aminotrans_IV"/>
</dbReference>
<dbReference type="Pfam" id="PF01063">
    <property type="entry name" value="Aminotran_4"/>
    <property type="match status" value="1"/>
</dbReference>
<dbReference type="InterPro" id="IPR036038">
    <property type="entry name" value="Aminotransferase-like"/>
</dbReference>
<comment type="caution">
    <text evidence="18">The sequence shown here is derived from an EMBL/GenBank/DDBJ whole genome shotgun (WGS) entry which is preliminary data.</text>
</comment>
<accession>A0A0N0GNH9</accession>
<comment type="cofactor">
    <cofactor evidence="1 16">
        <name>pyridoxal 5'-phosphate</name>
        <dbReference type="ChEBI" id="CHEBI:597326"/>
    </cofactor>
</comment>
<dbReference type="SUPFAM" id="SSF56752">
    <property type="entry name" value="D-aminoacid aminotransferase-like PLP-dependent enzymes"/>
    <property type="match status" value="1"/>
</dbReference>
<evidence type="ECO:0000256" key="6">
    <source>
        <dbReference type="ARBA" id="ARBA00009320"/>
    </source>
</evidence>
<evidence type="ECO:0000256" key="4">
    <source>
        <dbReference type="ARBA" id="ARBA00004931"/>
    </source>
</evidence>
<dbReference type="Gene3D" id="3.30.470.10">
    <property type="match status" value="1"/>
</dbReference>
<evidence type="ECO:0000256" key="14">
    <source>
        <dbReference type="ARBA" id="ARBA00049229"/>
    </source>
</evidence>
<dbReference type="NCBIfam" id="NF005726">
    <property type="entry name" value="PRK07544.1"/>
    <property type="match status" value="1"/>
</dbReference>
<evidence type="ECO:0000313" key="18">
    <source>
        <dbReference type="EMBL" id="KPC52725.1"/>
    </source>
</evidence>
<comment type="catalytic activity">
    <reaction evidence="13 17">
        <text>L-isoleucine + 2-oxoglutarate = (S)-3-methyl-2-oxopentanoate + L-glutamate</text>
        <dbReference type="Rhea" id="RHEA:24801"/>
        <dbReference type="ChEBI" id="CHEBI:16810"/>
        <dbReference type="ChEBI" id="CHEBI:29985"/>
        <dbReference type="ChEBI" id="CHEBI:35146"/>
        <dbReference type="ChEBI" id="CHEBI:58045"/>
        <dbReference type="EC" id="2.6.1.42"/>
    </reaction>
</comment>
<dbReference type="InterPro" id="IPR005785">
    <property type="entry name" value="B_amino_transI"/>
</dbReference>
<evidence type="ECO:0000256" key="8">
    <source>
        <dbReference type="ARBA" id="ARBA00022605"/>
    </source>
</evidence>
<dbReference type="GO" id="GO:0052656">
    <property type="term" value="F:L-isoleucine-2-oxoglutarate transaminase activity"/>
    <property type="evidence" value="ECO:0007669"/>
    <property type="project" value="RHEA"/>
</dbReference>
<proteinExistence type="inferred from homology"/>
<keyword evidence="11 17" id="KW-0100">Branched-chain amino acid biosynthesis</keyword>
<dbReference type="InterPro" id="IPR050571">
    <property type="entry name" value="Class-IV_PLP-Dep_Aminotrnsfr"/>
</dbReference>
<dbReference type="AlphaFoldDB" id="A0A0N0GNH9"/>
<dbReference type="GO" id="GO:0009097">
    <property type="term" value="P:isoleucine biosynthetic process"/>
    <property type="evidence" value="ECO:0007669"/>
    <property type="project" value="UniProtKB-UniPathway"/>
</dbReference>
<evidence type="ECO:0000256" key="12">
    <source>
        <dbReference type="ARBA" id="ARBA00048212"/>
    </source>
</evidence>
<dbReference type="Proteomes" id="UP000037939">
    <property type="component" value="Unassembled WGS sequence"/>
</dbReference>
<dbReference type="STRING" id="857265.WG78_12795"/>
<comment type="similarity">
    <text evidence="6 15">Belongs to the class-IV pyridoxal-phosphate-dependent aminotransferase family.</text>
</comment>
<comment type="pathway">
    <text evidence="5 17">Amino-acid biosynthesis; L-leucine biosynthesis; L-leucine from 3-methyl-2-oxobutanoate: step 4/4.</text>
</comment>
<organism evidence="18 19">
    <name type="scientific">Amantichitinum ursilacus</name>
    <dbReference type="NCBI Taxonomy" id="857265"/>
    <lineage>
        <taxon>Bacteria</taxon>
        <taxon>Pseudomonadati</taxon>
        <taxon>Pseudomonadota</taxon>
        <taxon>Betaproteobacteria</taxon>
        <taxon>Neisseriales</taxon>
        <taxon>Chitinibacteraceae</taxon>
        <taxon>Amantichitinum</taxon>
    </lineage>
</organism>
<dbReference type="UniPathway" id="UPA00047">
    <property type="reaction ID" value="UER00058"/>
</dbReference>
<evidence type="ECO:0000256" key="3">
    <source>
        <dbReference type="ARBA" id="ARBA00004824"/>
    </source>
</evidence>
<gene>
    <name evidence="18" type="primary">ilvE_2</name>
    <name evidence="17" type="synonym">ilvE</name>
    <name evidence="18" type="ORF">WG78_12795</name>
</gene>
<dbReference type="UniPathway" id="UPA00048">
    <property type="reaction ID" value="UER00073"/>
</dbReference>
<comment type="pathway">
    <text evidence="3 17">Amino-acid biosynthesis; L-isoleucine biosynthesis; L-isoleucine from 2-oxobutanoate: step 4/4.</text>
</comment>
<evidence type="ECO:0000256" key="7">
    <source>
        <dbReference type="ARBA" id="ARBA00022576"/>
    </source>
</evidence>
<dbReference type="UniPathway" id="UPA00049">
    <property type="reaction ID" value="UER00062"/>
</dbReference>
<dbReference type="PROSITE" id="PS00770">
    <property type="entry name" value="AA_TRANSFER_CLASS_4"/>
    <property type="match status" value="1"/>
</dbReference>
<dbReference type="InterPro" id="IPR043131">
    <property type="entry name" value="BCAT-like_N"/>
</dbReference>
<keyword evidence="10 16" id="KW-0663">Pyridoxal phosphate</keyword>
<keyword evidence="19" id="KW-1185">Reference proteome</keyword>
<dbReference type="CDD" id="cd00449">
    <property type="entry name" value="PLPDE_IV"/>
    <property type="match status" value="1"/>
</dbReference>
<evidence type="ECO:0000256" key="15">
    <source>
        <dbReference type="RuleBase" id="RU004106"/>
    </source>
</evidence>
<keyword evidence="8 17" id="KW-0028">Amino-acid biosynthesis</keyword>
<evidence type="ECO:0000256" key="16">
    <source>
        <dbReference type="RuleBase" id="RU004516"/>
    </source>
</evidence>
<dbReference type="PATRIC" id="fig|857265.3.peg.2636"/>
<evidence type="ECO:0000256" key="2">
    <source>
        <dbReference type="ARBA" id="ARBA00003109"/>
    </source>
</evidence>
<evidence type="ECO:0000256" key="10">
    <source>
        <dbReference type="ARBA" id="ARBA00022898"/>
    </source>
</evidence>
<dbReference type="NCBIfam" id="NF005146">
    <property type="entry name" value="PRK06606.1"/>
    <property type="match status" value="1"/>
</dbReference>
<dbReference type="Gene3D" id="3.20.10.10">
    <property type="entry name" value="D-amino Acid Aminotransferase, subunit A, domain 2"/>
    <property type="match status" value="1"/>
</dbReference>
<dbReference type="FunFam" id="3.20.10.10:FF:000002">
    <property type="entry name" value="D-alanine aminotransferase"/>
    <property type="match status" value="1"/>
</dbReference>
<dbReference type="NCBIfam" id="TIGR01122">
    <property type="entry name" value="ilvE_I"/>
    <property type="match status" value="1"/>
</dbReference>
<comment type="function">
    <text evidence="2 17">Acts on leucine, isoleucine and valine.</text>
</comment>
<dbReference type="GO" id="GO:0009098">
    <property type="term" value="P:L-leucine biosynthetic process"/>
    <property type="evidence" value="ECO:0007669"/>
    <property type="project" value="UniProtKB-UniPathway"/>
</dbReference>
<dbReference type="PANTHER" id="PTHR42743:SF11">
    <property type="entry name" value="AMINODEOXYCHORISMATE LYASE"/>
    <property type="match status" value="1"/>
</dbReference>
<keyword evidence="7 17" id="KW-0032">Aminotransferase</keyword>
<comment type="catalytic activity">
    <reaction evidence="12 17">
        <text>L-valine + 2-oxoglutarate = 3-methyl-2-oxobutanoate + L-glutamate</text>
        <dbReference type="Rhea" id="RHEA:24813"/>
        <dbReference type="ChEBI" id="CHEBI:11851"/>
        <dbReference type="ChEBI" id="CHEBI:16810"/>
        <dbReference type="ChEBI" id="CHEBI:29985"/>
        <dbReference type="ChEBI" id="CHEBI:57762"/>
        <dbReference type="EC" id="2.6.1.42"/>
    </reaction>
</comment>
<evidence type="ECO:0000256" key="1">
    <source>
        <dbReference type="ARBA" id="ARBA00001933"/>
    </source>
</evidence>
<reference evidence="18 19" key="1">
    <citation type="submission" date="2015-07" db="EMBL/GenBank/DDBJ databases">
        <title>Draft genome sequence of the Amantichitinum ursilacus IGB-41, a new chitin-degrading bacterium.</title>
        <authorList>
            <person name="Kirstahler P."/>
            <person name="Guenther M."/>
            <person name="Grumaz C."/>
            <person name="Rupp S."/>
            <person name="Zibek S."/>
            <person name="Sohn K."/>
        </authorList>
    </citation>
    <scope>NUCLEOTIDE SEQUENCE [LARGE SCALE GENOMIC DNA]</scope>
    <source>
        <strain evidence="18 19">IGB-41</strain>
    </source>
</reference>
<dbReference type="InterPro" id="IPR043132">
    <property type="entry name" value="BCAT-like_C"/>
</dbReference>
<comment type="catalytic activity">
    <reaction evidence="14 17">
        <text>L-leucine + 2-oxoglutarate = 4-methyl-2-oxopentanoate + L-glutamate</text>
        <dbReference type="Rhea" id="RHEA:18321"/>
        <dbReference type="ChEBI" id="CHEBI:16810"/>
        <dbReference type="ChEBI" id="CHEBI:17865"/>
        <dbReference type="ChEBI" id="CHEBI:29985"/>
        <dbReference type="ChEBI" id="CHEBI:57427"/>
        <dbReference type="EC" id="2.6.1.42"/>
    </reaction>
</comment>
<comment type="pathway">
    <text evidence="4 17">Amino-acid biosynthesis; L-valine biosynthesis; L-valine from pyruvate: step 4/4.</text>
</comment>
<dbReference type="PANTHER" id="PTHR42743">
    <property type="entry name" value="AMINO-ACID AMINOTRANSFERASE"/>
    <property type="match status" value="1"/>
</dbReference>
<dbReference type="InterPro" id="IPR018300">
    <property type="entry name" value="Aminotrans_IV_CS"/>
</dbReference>
<name>A0A0N0GNH9_9NEIS</name>
<evidence type="ECO:0000256" key="17">
    <source>
        <dbReference type="RuleBase" id="RU364094"/>
    </source>
</evidence>
<protein>
    <recommendedName>
        <fullName evidence="17">Branched-chain-amino-acid aminotransferase</fullName>
        <shortName evidence="17">BCAT</shortName>
        <ecNumber evidence="17">2.6.1.42</ecNumber>
    </recommendedName>
</protein>
<evidence type="ECO:0000256" key="11">
    <source>
        <dbReference type="ARBA" id="ARBA00023304"/>
    </source>
</evidence>